<evidence type="ECO:0000313" key="2">
    <source>
        <dbReference type="Proteomes" id="UP001162164"/>
    </source>
</evidence>
<gene>
    <name evidence="1" type="ORF">NQ317_001417</name>
</gene>
<dbReference type="PANTHER" id="PTHR15599">
    <property type="entry name" value="RTDR1"/>
    <property type="match status" value="1"/>
</dbReference>
<proteinExistence type="predicted"/>
<dbReference type="Gene3D" id="1.25.10.10">
    <property type="entry name" value="Leucine-rich Repeat Variant"/>
    <property type="match status" value="1"/>
</dbReference>
<dbReference type="EMBL" id="JAPWTJ010000098">
    <property type="protein sequence ID" value="KAJ8982977.1"/>
    <property type="molecule type" value="Genomic_DNA"/>
</dbReference>
<dbReference type="InterPro" id="IPR042856">
    <property type="entry name" value="RSP14"/>
</dbReference>
<dbReference type="InterPro" id="IPR016024">
    <property type="entry name" value="ARM-type_fold"/>
</dbReference>
<reference evidence="1" key="1">
    <citation type="journal article" date="2023" name="Insect Mol. Biol.">
        <title>Genome sequencing provides insights into the evolution of gene families encoding plant cell wall-degrading enzymes in longhorned beetles.</title>
        <authorList>
            <person name="Shin N.R."/>
            <person name="Okamura Y."/>
            <person name="Kirsch R."/>
            <person name="Pauchet Y."/>
        </authorList>
    </citation>
    <scope>NUCLEOTIDE SEQUENCE</scope>
    <source>
        <strain evidence="1">MMC_N1</strain>
    </source>
</reference>
<dbReference type="PANTHER" id="PTHR15599:SF1">
    <property type="entry name" value="RADIAL SPOKE HEAD 14 HOMOLOG"/>
    <property type="match status" value="1"/>
</dbReference>
<dbReference type="SUPFAM" id="SSF48371">
    <property type="entry name" value="ARM repeat"/>
    <property type="match status" value="1"/>
</dbReference>
<dbReference type="InterPro" id="IPR011989">
    <property type="entry name" value="ARM-like"/>
</dbReference>
<sequence length="392" mass="44707">MYFPGTTSRDDPSRDLLCTTIHSINNNSYLQSKFEEINPRLINRCVHKAREFQWQDVYDLEPPFNRLTSDQPTIPAPNVDVTRRPVAFGRWAMPKLRRELHHEKEEVVIAAIESIADLCHDPERGYEAVHLKVVDRMVDRIVHENPIIQERSLMALEIIARLADGKEAIVSNDGLLDNLVVCVEDQLAEVRIKAAALLEMIARFWKTADVLIRFGFIQVLLGNLLEEENEIVDIHLETLKSMMYGAGKKIALDADAFNIFMDILDERTETGIVSKTLDCLTRLTFTRTGEKMAQEINLLETLNRYLHDEVSNTPSHLVSAMWRSMRVHAVWVATARVYTSAASTIMYCTIKTKAKITASKIKGLAKRLIDLAQNHLNPTIQMYAIKVRLLCI</sequence>
<keyword evidence="2" id="KW-1185">Reference proteome</keyword>
<name>A0ABQ9JYN2_9CUCU</name>
<organism evidence="1 2">
    <name type="scientific">Molorchus minor</name>
    <dbReference type="NCBI Taxonomy" id="1323400"/>
    <lineage>
        <taxon>Eukaryota</taxon>
        <taxon>Metazoa</taxon>
        <taxon>Ecdysozoa</taxon>
        <taxon>Arthropoda</taxon>
        <taxon>Hexapoda</taxon>
        <taxon>Insecta</taxon>
        <taxon>Pterygota</taxon>
        <taxon>Neoptera</taxon>
        <taxon>Endopterygota</taxon>
        <taxon>Coleoptera</taxon>
        <taxon>Polyphaga</taxon>
        <taxon>Cucujiformia</taxon>
        <taxon>Chrysomeloidea</taxon>
        <taxon>Cerambycidae</taxon>
        <taxon>Lamiinae</taxon>
        <taxon>Monochamini</taxon>
        <taxon>Molorchus</taxon>
    </lineage>
</organism>
<evidence type="ECO:0000313" key="1">
    <source>
        <dbReference type="EMBL" id="KAJ8982977.1"/>
    </source>
</evidence>
<accession>A0ABQ9JYN2</accession>
<dbReference type="Proteomes" id="UP001162164">
    <property type="component" value="Unassembled WGS sequence"/>
</dbReference>
<protein>
    <recommendedName>
        <fullName evidence="3">Rhabdoid tumor deletion region protein 1</fullName>
    </recommendedName>
</protein>
<evidence type="ECO:0008006" key="3">
    <source>
        <dbReference type="Google" id="ProtNLM"/>
    </source>
</evidence>
<comment type="caution">
    <text evidence="1">The sequence shown here is derived from an EMBL/GenBank/DDBJ whole genome shotgun (WGS) entry which is preliminary data.</text>
</comment>